<proteinExistence type="predicted"/>
<dbReference type="Pfam" id="PF11756">
    <property type="entry name" value="YgbA_NO"/>
    <property type="match status" value="1"/>
</dbReference>
<gene>
    <name evidence="1" type="ORF">T23_08270</name>
</gene>
<protein>
    <recommendedName>
        <fullName evidence="3">Nitrous oxide-stimulated promoter family protein</fullName>
    </recommendedName>
</protein>
<reference evidence="1" key="1">
    <citation type="journal article" date="2024" name="Int. J. Syst. Evol. Microbiol.">
        <title>Turicibacter faecis sp. nov., isolated from faeces of heart failure mouse model.</title>
        <authorList>
            <person name="Imamura Y."/>
            <person name="Motooka D."/>
            <person name="Nakajima Y."/>
            <person name="Ito S."/>
            <person name="Kitakaze M."/>
            <person name="Iida T."/>
            <person name="Nakamura S."/>
        </authorList>
    </citation>
    <scope>NUCLEOTIDE SEQUENCE</scope>
    <source>
        <strain evidence="1">TC023</strain>
    </source>
</reference>
<dbReference type="NCBIfam" id="NF007714">
    <property type="entry name" value="PRK10410.1-2"/>
    <property type="match status" value="1"/>
</dbReference>
<evidence type="ECO:0000313" key="1">
    <source>
        <dbReference type="EMBL" id="BEH90725.1"/>
    </source>
</evidence>
<organism evidence="1 2">
    <name type="scientific">Turicibacter faecis</name>
    <dbReference type="NCBI Taxonomy" id="2963365"/>
    <lineage>
        <taxon>Bacteria</taxon>
        <taxon>Bacillati</taxon>
        <taxon>Bacillota</taxon>
        <taxon>Erysipelotrichia</taxon>
        <taxon>Erysipelotrichales</taxon>
        <taxon>Turicibacteraceae</taxon>
        <taxon>Turicibacter</taxon>
    </lineage>
</organism>
<dbReference type="EMBL" id="AP028127">
    <property type="protein sequence ID" value="BEH90725.1"/>
    <property type="molecule type" value="Genomic_DNA"/>
</dbReference>
<sequence length="101" mass="12208">MAKGRIEREKRVIELMINVYCHKKHQHQSKGRCSDCEALLSYAHQRLNFCKFQDEKTTCQKCPIHCYKKKMRQQIKEVMRFSGPRVLFYSPVEFFKHLLDK</sequence>
<evidence type="ECO:0000313" key="2">
    <source>
        <dbReference type="Proteomes" id="UP001432099"/>
    </source>
</evidence>
<dbReference type="InterPro" id="IPR020483">
    <property type="entry name" value="Uncharacterised_YgbA"/>
</dbReference>
<name>A0ABM8ILX8_9FIRM</name>
<evidence type="ECO:0008006" key="3">
    <source>
        <dbReference type="Google" id="ProtNLM"/>
    </source>
</evidence>
<dbReference type="RefSeq" id="WP_161832086.1">
    <property type="nucleotide sequence ID" value="NZ_AP028127.1"/>
</dbReference>
<dbReference type="Proteomes" id="UP001432099">
    <property type="component" value="Chromosome"/>
</dbReference>
<keyword evidence="2" id="KW-1185">Reference proteome</keyword>
<accession>A0ABM8ILX8</accession>